<gene>
    <name evidence="2" type="ORF">OUZ56_032073</name>
</gene>
<proteinExistence type="predicted"/>
<feature type="compositionally biased region" description="Basic residues" evidence="1">
    <location>
        <begin position="1"/>
        <end position="11"/>
    </location>
</feature>
<sequence>MERPTRSRKQPSRLADYEVSGDSGWVVRGRGRRGGRGLAVPNQPIRPNALTIQGQTGPLTLNELTPEEAATDNFTTDSISISRVVVVALTSRTHTASATSGLTKV</sequence>
<evidence type="ECO:0000313" key="3">
    <source>
        <dbReference type="Proteomes" id="UP001234178"/>
    </source>
</evidence>
<comment type="caution">
    <text evidence="2">The sequence shown here is derived from an EMBL/GenBank/DDBJ whole genome shotgun (WGS) entry which is preliminary data.</text>
</comment>
<keyword evidence="3" id="KW-1185">Reference proteome</keyword>
<feature type="region of interest" description="Disordered" evidence="1">
    <location>
        <begin position="28"/>
        <end position="54"/>
    </location>
</feature>
<dbReference type="EMBL" id="JAOYFB010000005">
    <property type="protein sequence ID" value="KAK4017120.1"/>
    <property type="molecule type" value="Genomic_DNA"/>
</dbReference>
<organism evidence="2 3">
    <name type="scientific">Daphnia magna</name>
    <dbReference type="NCBI Taxonomy" id="35525"/>
    <lineage>
        <taxon>Eukaryota</taxon>
        <taxon>Metazoa</taxon>
        <taxon>Ecdysozoa</taxon>
        <taxon>Arthropoda</taxon>
        <taxon>Crustacea</taxon>
        <taxon>Branchiopoda</taxon>
        <taxon>Diplostraca</taxon>
        <taxon>Cladocera</taxon>
        <taxon>Anomopoda</taxon>
        <taxon>Daphniidae</taxon>
        <taxon>Daphnia</taxon>
    </lineage>
</organism>
<evidence type="ECO:0000313" key="2">
    <source>
        <dbReference type="EMBL" id="KAK4017120.1"/>
    </source>
</evidence>
<name>A0ABQ9ZW23_9CRUS</name>
<reference evidence="2 3" key="1">
    <citation type="journal article" date="2023" name="Nucleic Acids Res.">
        <title>The hologenome of Daphnia magna reveals possible DNA methylation and microbiome-mediated evolution of the host genome.</title>
        <authorList>
            <person name="Chaturvedi A."/>
            <person name="Li X."/>
            <person name="Dhandapani V."/>
            <person name="Marshall H."/>
            <person name="Kissane S."/>
            <person name="Cuenca-Cambronero M."/>
            <person name="Asole G."/>
            <person name="Calvet F."/>
            <person name="Ruiz-Romero M."/>
            <person name="Marangio P."/>
            <person name="Guigo R."/>
            <person name="Rago D."/>
            <person name="Mirbahai L."/>
            <person name="Eastwood N."/>
            <person name="Colbourne J.K."/>
            <person name="Zhou J."/>
            <person name="Mallon E."/>
            <person name="Orsini L."/>
        </authorList>
    </citation>
    <scope>NUCLEOTIDE SEQUENCE [LARGE SCALE GENOMIC DNA]</scope>
    <source>
        <strain evidence="2">LRV0_1</strain>
    </source>
</reference>
<dbReference type="Proteomes" id="UP001234178">
    <property type="component" value="Unassembled WGS sequence"/>
</dbReference>
<feature type="region of interest" description="Disordered" evidence="1">
    <location>
        <begin position="1"/>
        <end position="20"/>
    </location>
</feature>
<accession>A0ABQ9ZW23</accession>
<protein>
    <submittedName>
        <fullName evidence="2">Uncharacterized protein</fullName>
    </submittedName>
</protein>
<evidence type="ECO:0000256" key="1">
    <source>
        <dbReference type="SAM" id="MobiDB-lite"/>
    </source>
</evidence>